<dbReference type="AlphaFoldDB" id="A0A067BD15"/>
<sequence length="98" mass="10588">MAGRLQTRRDMSLYSNTKTVSLHRLQLKGIAQTTNTHPRPHMHVALDIGKPGKSMGQCVISLSQAYAHHGSSVPFGATLAVGGRRTGDITGLVTLRIR</sequence>
<proteinExistence type="predicted"/>
<dbReference type="Proteomes" id="UP000030745">
    <property type="component" value="Unassembled WGS sequence"/>
</dbReference>
<organism evidence="1 2">
    <name type="scientific">Saprolegnia parasitica (strain CBS 223.65)</name>
    <dbReference type="NCBI Taxonomy" id="695850"/>
    <lineage>
        <taxon>Eukaryota</taxon>
        <taxon>Sar</taxon>
        <taxon>Stramenopiles</taxon>
        <taxon>Oomycota</taxon>
        <taxon>Saprolegniomycetes</taxon>
        <taxon>Saprolegniales</taxon>
        <taxon>Saprolegniaceae</taxon>
        <taxon>Saprolegnia</taxon>
    </lineage>
</organism>
<reference evidence="1 2" key="1">
    <citation type="journal article" date="2013" name="PLoS Genet.">
        <title>Distinctive expansion of potential virulence genes in the genome of the oomycete fish pathogen Saprolegnia parasitica.</title>
        <authorList>
            <person name="Jiang R.H."/>
            <person name="de Bruijn I."/>
            <person name="Haas B.J."/>
            <person name="Belmonte R."/>
            <person name="Lobach L."/>
            <person name="Christie J."/>
            <person name="van den Ackerveken G."/>
            <person name="Bottin A."/>
            <person name="Bulone V."/>
            <person name="Diaz-Moreno S.M."/>
            <person name="Dumas B."/>
            <person name="Fan L."/>
            <person name="Gaulin E."/>
            <person name="Govers F."/>
            <person name="Grenville-Briggs L.J."/>
            <person name="Horner N.R."/>
            <person name="Levin J.Z."/>
            <person name="Mammella M."/>
            <person name="Meijer H.J."/>
            <person name="Morris P."/>
            <person name="Nusbaum C."/>
            <person name="Oome S."/>
            <person name="Phillips A.J."/>
            <person name="van Rooyen D."/>
            <person name="Rzeszutek E."/>
            <person name="Saraiva M."/>
            <person name="Secombes C.J."/>
            <person name="Seidl M.F."/>
            <person name="Snel B."/>
            <person name="Stassen J.H."/>
            <person name="Sykes S."/>
            <person name="Tripathy S."/>
            <person name="van den Berg H."/>
            <person name="Vega-Arreguin J.C."/>
            <person name="Wawra S."/>
            <person name="Young S.K."/>
            <person name="Zeng Q."/>
            <person name="Dieguez-Uribeondo J."/>
            <person name="Russ C."/>
            <person name="Tyler B.M."/>
            <person name="van West P."/>
        </authorList>
    </citation>
    <scope>NUCLEOTIDE SEQUENCE [LARGE SCALE GENOMIC DNA]</scope>
    <source>
        <strain evidence="1 2">CBS 223.65</strain>
    </source>
</reference>
<dbReference type="KEGG" id="spar:SPRG_18234"/>
<dbReference type="EMBL" id="KK584254">
    <property type="protein sequence ID" value="KDO16229.1"/>
    <property type="molecule type" value="Genomic_DNA"/>
</dbReference>
<accession>A0A067BD15</accession>
<evidence type="ECO:0000313" key="1">
    <source>
        <dbReference type="EMBL" id="KDO16229.1"/>
    </source>
</evidence>
<evidence type="ECO:0000313" key="2">
    <source>
        <dbReference type="Proteomes" id="UP000030745"/>
    </source>
</evidence>
<protein>
    <submittedName>
        <fullName evidence="1">Uncharacterized protein</fullName>
    </submittedName>
</protein>
<dbReference type="RefSeq" id="XP_012213061.1">
    <property type="nucleotide sequence ID" value="XM_012357671.1"/>
</dbReference>
<keyword evidence="2" id="KW-1185">Reference proteome</keyword>
<dbReference type="VEuPathDB" id="FungiDB:SPRG_18234"/>
<dbReference type="GeneID" id="24139759"/>
<dbReference type="OrthoDB" id="62798at2759"/>
<gene>
    <name evidence="1" type="ORF">SPRG_18234</name>
</gene>
<name>A0A067BD15_SAPPC</name>